<dbReference type="GO" id="GO:0003887">
    <property type="term" value="F:DNA-directed DNA polymerase activity"/>
    <property type="evidence" value="ECO:0007669"/>
    <property type="project" value="TreeGrafter"/>
</dbReference>
<proteinExistence type="predicted"/>
<gene>
    <name evidence="3" type="ORF">K450DRAFT_203294</name>
</gene>
<dbReference type="SUPFAM" id="SSF53098">
    <property type="entry name" value="Ribonuclease H-like"/>
    <property type="match status" value="1"/>
</dbReference>
<dbReference type="InterPro" id="IPR012337">
    <property type="entry name" value="RNaseH-like_sf"/>
</dbReference>
<dbReference type="Proteomes" id="UP001206595">
    <property type="component" value="Unassembled WGS sequence"/>
</dbReference>
<sequence>MPKSYRHDDVIFMIGITYNYKDDKDVICEDEKTCITDFAKRVIQEDPDIIVGYNIFNFDFKYIYERMQLHLLNIPNMSRIPCLPVVFEEFSWQNASYGSNKFIKPQIPGRTVIDVFQYFKRMNIDRHSLQYVSQTFLGETKNDLDYKDMMKMWKEGDTEKIKEYCAQDAYLVLRLIERFDILVDLMERARILRCKPEDILTRGEQFKVNHNLIFECVRRGFVLESTNFPSWTESYEGATVFDPEP</sequence>
<dbReference type="PANTHER" id="PTHR10322">
    <property type="entry name" value="DNA POLYMERASE CATALYTIC SUBUNIT"/>
    <property type="match status" value="1"/>
</dbReference>
<dbReference type="GO" id="GO:0043625">
    <property type="term" value="C:delta DNA polymerase complex"/>
    <property type="evidence" value="ECO:0007669"/>
    <property type="project" value="TreeGrafter"/>
</dbReference>
<dbReference type="GO" id="GO:0003676">
    <property type="term" value="F:nucleic acid binding"/>
    <property type="evidence" value="ECO:0007669"/>
    <property type="project" value="InterPro"/>
</dbReference>
<dbReference type="InterPro" id="IPR050240">
    <property type="entry name" value="DNA_pol_type-B"/>
</dbReference>
<feature type="domain" description="DNA-directed DNA polymerase family B exonuclease" evidence="2">
    <location>
        <begin position="26"/>
        <end position="132"/>
    </location>
</feature>
<dbReference type="GeneID" id="75910064"/>
<dbReference type="PANTHER" id="PTHR10322:SF23">
    <property type="entry name" value="DNA POLYMERASE DELTA CATALYTIC SUBUNIT"/>
    <property type="match status" value="1"/>
</dbReference>
<dbReference type="InterPro" id="IPR006133">
    <property type="entry name" value="DNA-dir_DNA_pol_B_exonuc"/>
</dbReference>
<reference evidence="3" key="1">
    <citation type="submission" date="2021-06" db="EMBL/GenBank/DDBJ databases">
        <authorList>
            <consortium name="DOE Joint Genome Institute"/>
            <person name="Mondo S.J."/>
            <person name="Amses K.R."/>
            <person name="Simmons D.R."/>
            <person name="Longcore J.E."/>
            <person name="Seto K."/>
            <person name="Alves G.H."/>
            <person name="Bonds A.E."/>
            <person name="Quandt C.A."/>
            <person name="Davis W.J."/>
            <person name="Chang Y."/>
            <person name="Letcher P.M."/>
            <person name="Powell M.J."/>
            <person name="Kuo A."/>
            <person name="Labutti K."/>
            <person name="Pangilinan J."/>
            <person name="Andreopoulos W."/>
            <person name="Tritt A."/>
            <person name="Riley R."/>
            <person name="Hundley H."/>
            <person name="Johnson J."/>
            <person name="Lipzen A."/>
            <person name="Barry K."/>
            <person name="Berbee M.L."/>
            <person name="Buchler N.E."/>
            <person name="Grigoriev I.V."/>
            <person name="Spatafora J.W."/>
            <person name="Stajich J.E."/>
            <person name="James T.Y."/>
        </authorList>
    </citation>
    <scope>NUCLEOTIDE SEQUENCE</scope>
    <source>
        <strain evidence="3">AG</strain>
    </source>
</reference>
<reference evidence="3" key="2">
    <citation type="journal article" date="2022" name="Proc. Natl. Acad. Sci. U.S.A.">
        <title>Diploid-dominant life cycles characterize the early evolution of Fungi.</title>
        <authorList>
            <person name="Amses K.R."/>
            <person name="Simmons D.R."/>
            <person name="Longcore J.E."/>
            <person name="Mondo S.J."/>
            <person name="Seto K."/>
            <person name="Jeronimo G.H."/>
            <person name="Bonds A.E."/>
            <person name="Quandt C.A."/>
            <person name="Davis W.J."/>
            <person name="Chang Y."/>
            <person name="Federici B.A."/>
            <person name="Kuo A."/>
            <person name="LaButti K."/>
            <person name="Pangilinan J."/>
            <person name="Andreopoulos W."/>
            <person name="Tritt A."/>
            <person name="Riley R."/>
            <person name="Hundley H."/>
            <person name="Johnson J."/>
            <person name="Lipzen A."/>
            <person name="Barry K."/>
            <person name="Lang B.F."/>
            <person name="Cuomo C.A."/>
            <person name="Buchler N.E."/>
            <person name="Grigoriev I.V."/>
            <person name="Spatafora J.W."/>
            <person name="Stajich J.E."/>
            <person name="James T.Y."/>
        </authorList>
    </citation>
    <scope>NUCLEOTIDE SEQUENCE</scope>
    <source>
        <strain evidence="3">AG</strain>
    </source>
</reference>
<accession>A0AAD5H758</accession>
<dbReference type="AlphaFoldDB" id="A0AAD5H758"/>
<name>A0AAD5H758_UMBRA</name>
<comment type="caution">
    <text evidence="3">The sequence shown here is derived from an EMBL/GenBank/DDBJ whole genome shotgun (WGS) entry which is preliminary data.</text>
</comment>
<dbReference type="RefSeq" id="XP_051439884.1">
    <property type="nucleotide sequence ID" value="XM_051584714.1"/>
</dbReference>
<evidence type="ECO:0000313" key="4">
    <source>
        <dbReference type="Proteomes" id="UP001206595"/>
    </source>
</evidence>
<feature type="non-terminal residue" evidence="3">
    <location>
        <position position="245"/>
    </location>
</feature>
<dbReference type="GO" id="GO:0008296">
    <property type="term" value="F:3'-5'-DNA exonuclease activity"/>
    <property type="evidence" value="ECO:0007669"/>
    <property type="project" value="TreeGrafter"/>
</dbReference>
<dbReference type="GO" id="GO:0006297">
    <property type="term" value="P:nucleotide-excision repair, DNA gap filling"/>
    <property type="evidence" value="ECO:0007669"/>
    <property type="project" value="TreeGrafter"/>
</dbReference>
<dbReference type="GO" id="GO:0045004">
    <property type="term" value="P:DNA replication proofreading"/>
    <property type="evidence" value="ECO:0007669"/>
    <property type="project" value="TreeGrafter"/>
</dbReference>
<feature type="non-terminal residue" evidence="3">
    <location>
        <position position="1"/>
    </location>
</feature>
<evidence type="ECO:0000259" key="2">
    <source>
        <dbReference type="Pfam" id="PF03104"/>
    </source>
</evidence>
<protein>
    <recommendedName>
        <fullName evidence="1">DNA polymerase delta catalytic subunit</fullName>
    </recommendedName>
</protein>
<dbReference type="EMBL" id="MU621087">
    <property type="protein sequence ID" value="KAI8574877.1"/>
    <property type="molecule type" value="Genomic_DNA"/>
</dbReference>
<dbReference type="GO" id="GO:0006287">
    <property type="term" value="P:base-excision repair, gap-filling"/>
    <property type="evidence" value="ECO:0007669"/>
    <property type="project" value="TreeGrafter"/>
</dbReference>
<dbReference type="InterPro" id="IPR036397">
    <property type="entry name" value="RNaseH_sf"/>
</dbReference>
<evidence type="ECO:0000313" key="3">
    <source>
        <dbReference type="EMBL" id="KAI8574877.1"/>
    </source>
</evidence>
<dbReference type="Gene3D" id="3.30.420.10">
    <property type="entry name" value="Ribonuclease H-like superfamily/Ribonuclease H"/>
    <property type="match status" value="1"/>
</dbReference>
<dbReference type="Pfam" id="PF03104">
    <property type="entry name" value="DNA_pol_B_exo1"/>
    <property type="match status" value="1"/>
</dbReference>
<evidence type="ECO:0000256" key="1">
    <source>
        <dbReference type="ARBA" id="ARBA00024411"/>
    </source>
</evidence>
<organism evidence="3 4">
    <name type="scientific">Umbelopsis ramanniana AG</name>
    <dbReference type="NCBI Taxonomy" id="1314678"/>
    <lineage>
        <taxon>Eukaryota</taxon>
        <taxon>Fungi</taxon>
        <taxon>Fungi incertae sedis</taxon>
        <taxon>Mucoromycota</taxon>
        <taxon>Mucoromycotina</taxon>
        <taxon>Umbelopsidomycetes</taxon>
        <taxon>Umbelopsidales</taxon>
        <taxon>Umbelopsidaceae</taxon>
        <taxon>Umbelopsis</taxon>
    </lineage>
</organism>
<keyword evidence="4" id="KW-1185">Reference proteome</keyword>